<dbReference type="InterPro" id="IPR023214">
    <property type="entry name" value="HAD_sf"/>
</dbReference>
<dbReference type="Gene3D" id="3.40.50.1000">
    <property type="entry name" value="HAD superfamily/HAD-like"/>
    <property type="match status" value="1"/>
</dbReference>
<evidence type="ECO:0000313" key="6">
    <source>
        <dbReference type="EMBL" id="GMH72092.1"/>
    </source>
</evidence>
<dbReference type="GO" id="GO:0016020">
    <property type="term" value="C:membrane"/>
    <property type="evidence" value="ECO:0007669"/>
    <property type="project" value="UniProtKB-SubCell"/>
</dbReference>
<evidence type="ECO:0000256" key="2">
    <source>
        <dbReference type="ARBA" id="ARBA00022692"/>
    </source>
</evidence>
<dbReference type="InterPro" id="IPR023299">
    <property type="entry name" value="ATPase_P-typ_cyto_dom_N"/>
</dbReference>
<reference evidence="7" key="1">
    <citation type="journal article" date="2023" name="Commun. Biol.">
        <title>Genome analysis of Parmales, the sister group of diatoms, reveals the evolutionary specialization of diatoms from phago-mixotrophs to photoautotrophs.</title>
        <authorList>
            <person name="Ban H."/>
            <person name="Sato S."/>
            <person name="Yoshikawa S."/>
            <person name="Yamada K."/>
            <person name="Nakamura Y."/>
            <person name="Ichinomiya M."/>
            <person name="Sato N."/>
            <person name="Blanc-Mathieu R."/>
            <person name="Endo H."/>
            <person name="Kuwata A."/>
            <person name="Ogata H."/>
        </authorList>
    </citation>
    <scope>NUCLEOTIDE SEQUENCE [LARGE SCALE GENOMIC DNA]</scope>
</reference>
<dbReference type="InterPro" id="IPR018303">
    <property type="entry name" value="ATPase_P-typ_P_site"/>
</dbReference>
<comment type="subcellular location">
    <subcellularLocation>
        <location evidence="1">Membrane</location>
    </subcellularLocation>
</comment>
<protein>
    <submittedName>
        <fullName evidence="6">Uncharacterized protein</fullName>
    </submittedName>
</protein>
<feature type="compositionally biased region" description="Basic and acidic residues" evidence="5">
    <location>
        <begin position="76"/>
        <end position="92"/>
    </location>
</feature>
<feature type="region of interest" description="Disordered" evidence="5">
    <location>
        <begin position="75"/>
        <end position="95"/>
    </location>
</feature>
<dbReference type="GO" id="GO:0000166">
    <property type="term" value="F:nucleotide binding"/>
    <property type="evidence" value="ECO:0007669"/>
    <property type="project" value="InterPro"/>
</dbReference>
<sequence>MLIVFSLAVIVASIPIALPIVMQVTMAIGMKELGEVHRAVVTSVPALQDIASMSILCSDKTGTLTTAVITINKGEGSGRAKRAEERSDEKQKFVTTTNSSLRSSLGFVLDLSELVVASPDFDKASVLLYAAAAANPDKLGDPIDSAILRAKMSPHKEQGWTQDRR</sequence>
<organism evidence="6 7">
    <name type="scientific">Triparma laevis f. inornata</name>
    <dbReference type="NCBI Taxonomy" id="1714386"/>
    <lineage>
        <taxon>Eukaryota</taxon>
        <taxon>Sar</taxon>
        <taxon>Stramenopiles</taxon>
        <taxon>Ochrophyta</taxon>
        <taxon>Bolidophyceae</taxon>
        <taxon>Parmales</taxon>
        <taxon>Triparmaceae</taxon>
        <taxon>Triparma</taxon>
    </lineage>
</organism>
<evidence type="ECO:0000256" key="1">
    <source>
        <dbReference type="ARBA" id="ARBA00004370"/>
    </source>
</evidence>
<dbReference type="Gene3D" id="1.20.1110.10">
    <property type="entry name" value="Calcium-transporting ATPase, transmembrane domain"/>
    <property type="match status" value="1"/>
</dbReference>
<keyword evidence="4" id="KW-0472">Membrane</keyword>
<name>A0A9W7EAR2_9STRA</name>
<keyword evidence="2" id="KW-0812">Transmembrane</keyword>
<comment type="caution">
    <text evidence="6">The sequence shown here is derived from an EMBL/GenBank/DDBJ whole genome shotgun (WGS) entry which is preliminary data.</text>
</comment>
<keyword evidence="3" id="KW-1133">Transmembrane helix</keyword>
<dbReference type="PANTHER" id="PTHR42861">
    <property type="entry name" value="CALCIUM-TRANSPORTING ATPASE"/>
    <property type="match status" value="1"/>
</dbReference>
<dbReference type="Proteomes" id="UP001162640">
    <property type="component" value="Unassembled WGS sequence"/>
</dbReference>
<evidence type="ECO:0000256" key="4">
    <source>
        <dbReference type="ARBA" id="ARBA00023136"/>
    </source>
</evidence>
<evidence type="ECO:0000256" key="3">
    <source>
        <dbReference type="ARBA" id="ARBA00022989"/>
    </source>
</evidence>
<dbReference type="AlphaFoldDB" id="A0A9W7EAR2"/>
<dbReference type="Gene3D" id="3.40.1110.10">
    <property type="entry name" value="Calcium-transporting ATPase, cytoplasmic domain N"/>
    <property type="match status" value="1"/>
</dbReference>
<dbReference type="PROSITE" id="PS00154">
    <property type="entry name" value="ATPASE_E1_E2"/>
    <property type="match status" value="1"/>
</dbReference>
<evidence type="ECO:0000313" key="7">
    <source>
        <dbReference type="Proteomes" id="UP001162640"/>
    </source>
</evidence>
<dbReference type="InterPro" id="IPR023298">
    <property type="entry name" value="ATPase_P-typ_TM_dom_sf"/>
</dbReference>
<accession>A0A9W7EAR2</accession>
<dbReference type="EMBL" id="BLQM01000172">
    <property type="protein sequence ID" value="GMH72092.1"/>
    <property type="molecule type" value="Genomic_DNA"/>
</dbReference>
<proteinExistence type="predicted"/>
<dbReference type="SUPFAM" id="SSF81665">
    <property type="entry name" value="Calcium ATPase, transmembrane domain M"/>
    <property type="match status" value="1"/>
</dbReference>
<evidence type="ECO:0000256" key="5">
    <source>
        <dbReference type="SAM" id="MobiDB-lite"/>
    </source>
</evidence>
<gene>
    <name evidence="6" type="ORF">TL16_g05828</name>
</gene>